<dbReference type="SUPFAM" id="SSF160704">
    <property type="entry name" value="YehR-like"/>
    <property type="match status" value="1"/>
</dbReference>
<keyword evidence="1" id="KW-0732">Signal</keyword>
<dbReference type="Gene3D" id="3.30.1830.10">
    <property type="entry name" value="YehR-like"/>
    <property type="match status" value="1"/>
</dbReference>
<keyword evidence="3" id="KW-1185">Reference proteome</keyword>
<dbReference type="RefSeq" id="WP_069639044.1">
    <property type="nucleotide sequence ID" value="NZ_JAFBEZ010000010.1"/>
</dbReference>
<gene>
    <name evidence="2" type="ORF">BCR24_11075</name>
</gene>
<evidence type="ECO:0008006" key="4">
    <source>
        <dbReference type="Google" id="ProtNLM"/>
    </source>
</evidence>
<feature type="signal peptide" evidence="1">
    <location>
        <begin position="1"/>
        <end position="23"/>
    </location>
</feature>
<dbReference type="InterPro" id="IPR009736">
    <property type="entry name" value="DUF1307"/>
</dbReference>
<dbReference type="EMBL" id="MIKC01000003">
    <property type="protein sequence ID" value="OEG23569.1"/>
    <property type="molecule type" value="Genomic_DNA"/>
</dbReference>
<dbReference type="AlphaFoldDB" id="A0A1E5HF50"/>
<dbReference type="OrthoDB" id="2194292at2"/>
<comment type="caution">
    <text evidence="2">The sequence shown here is derived from an EMBL/GenBank/DDBJ whole genome shotgun (WGS) entry which is preliminary data.</text>
</comment>
<proteinExistence type="predicted"/>
<feature type="chain" id="PRO_5038815627" description="DUF1307 domain-containing protein" evidence="1">
    <location>
        <begin position="24"/>
        <end position="150"/>
    </location>
</feature>
<dbReference type="Proteomes" id="UP000094469">
    <property type="component" value="Unassembled WGS sequence"/>
</dbReference>
<dbReference type="InterPro" id="IPR036699">
    <property type="entry name" value="YehR-like_sf"/>
</dbReference>
<accession>A0A1E5HF50</accession>
<dbReference type="Pfam" id="PF06998">
    <property type="entry name" value="DUF1307"/>
    <property type="match status" value="1"/>
</dbReference>
<protein>
    <recommendedName>
        <fullName evidence="4">DUF1307 domain-containing protein</fullName>
    </recommendedName>
</protein>
<evidence type="ECO:0000256" key="1">
    <source>
        <dbReference type="SAM" id="SignalP"/>
    </source>
</evidence>
<dbReference type="PROSITE" id="PS51257">
    <property type="entry name" value="PROKAR_LIPOPROTEIN"/>
    <property type="match status" value="1"/>
</dbReference>
<reference evidence="3" key="1">
    <citation type="submission" date="2016-09" db="EMBL/GenBank/DDBJ databases">
        <authorList>
            <person name="Gulvik C.A."/>
        </authorList>
    </citation>
    <scope>NUCLEOTIDE SEQUENCE [LARGE SCALE GENOMIC DNA]</scope>
    <source>
        <strain evidence="3">LMG 26676</strain>
    </source>
</reference>
<dbReference type="STRING" id="1131292.BCR24_11075"/>
<organism evidence="2 3">
    <name type="scientific">Enterococcus ureilyticus</name>
    <dbReference type="NCBI Taxonomy" id="1131292"/>
    <lineage>
        <taxon>Bacteria</taxon>
        <taxon>Bacillati</taxon>
        <taxon>Bacillota</taxon>
        <taxon>Bacilli</taxon>
        <taxon>Lactobacillales</taxon>
        <taxon>Enterococcaceae</taxon>
        <taxon>Enterococcus</taxon>
    </lineage>
</organism>
<evidence type="ECO:0000313" key="2">
    <source>
        <dbReference type="EMBL" id="OEG23569.1"/>
    </source>
</evidence>
<sequence length="150" mass="17033">MKKDWRVIGIVFLLLVFMSACTAKSQTATYKLRQDDENVTIQNSYKNDTLLKKTITTIIQYETMGVKTKKKAESLLKPSKELYVDKKGLNYSIIFKEKEAVETIEVDLKLLSKDDAKMLPLISLPDGDFDSASEKANAKKLTNLGFEKED</sequence>
<evidence type="ECO:0000313" key="3">
    <source>
        <dbReference type="Proteomes" id="UP000094469"/>
    </source>
</evidence>
<name>A0A1E5HF50_9ENTE</name>